<dbReference type="EC" id="2.3.1.74" evidence="4"/>
<evidence type="ECO:0000256" key="1">
    <source>
        <dbReference type="ARBA" id="ARBA00002969"/>
    </source>
</evidence>
<dbReference type="OrthoDB" id="329835at2759"/>
<dbReference type="FunFam" id="3.40.47.10:FF:000014">
    <property type="entry name" value="Chalcone synthase 1"/>
    <property type="match status" value="1"/>
</dbReference>
<dbReference type="Pfam" id="PF02797">
    <property type="entry name" value="Chal_sti_synt_C"/>
    <property type="match status" value="1"/>
</dbReference>
<dbReference type="GO" id="GO:0009813">
    <property type="term" value="P:flavonoid biosynthetic process"/>
    <property type="evidence" value="ECO:0007669"/>
    <property type="project" value="UniProtKB-KW"/>
</dbReference>
<dbReference type="PIRSF" id="PIRSF000451">
    <property type="entry name" value="PKS_III"/>
    <property type="match status" value="1"/>
</dbReference>
<dbReference type="PANTHER" id="PTHR11877">
    <property type="entry name" value="HYDROXYMETHYLGLUTARYL-COA SYNTHASE"/>
    <property type="match status" value="1"/>
</dbReference>
<evidence type="ECO:0000256" key="8">
    <source>
        <dbReference type="PIRSR" id="PIRSR000451-1"/>
    </source>
</evidence>
<dbReference type="Gene3D" id="3.40.47.10">
    <property type="match status" value="2"/>
</dbReference>
<evidence type="ECO:0000256" key="3">
    <source>
        <dbReference type="ARBA" id="ARBA00005531"/>
    </source>
</evidence>
<sequence>MAFTTIESIRKAQRAEGPATVLAMGTANPPQVLEQASYTDWHFRVTKSEHQVDLKKKIQRVCDNSGIKTRSVFLTEEIIEENPILREFDGNSVNIRQELAVVEVPKLGEKAARKAIKEWGQPMEKITHLIFCSMGGVDMPGADYKLVKLLGLNPSVKRIMMYQVGCFVGVTAMRLAKDITENNRGARVLVVTCDIMSIVRLRGPKDGEMSDLLSHTLFGDGAAALIIGSEPINGVEKPLFEIVSAYQTLIPETEEAIDGHLKSSGLSAFFSRDIPKFVSENIETCLTEAFGPIGVTDWNSIFWVSHVGSKALLDHVEAKLNLTKDKLRAPRKVLSEYGNMSSSSALFCLNEMRNHSTQMGKSTTGEGSEWGVVFGFGPGMTVDTLVLHSIPTPLDG</sequence>
<evidence type="ECO:0000256" key="6">
    <source>
        <dbReference type="ARBA" id="ARBA00023241"/>
    </source>
</evidence>
<organism evidence="12 13">
    <name type="scientific">Zostera marina</name>
    <name type="common">Eelgrass</name>
    <dbReference type="NCBI Taxonomy" id="29655"/>
    <lineage>
        <taxon>Eukaryota</taxon>
        <taxon>Viridiplantae</taxon>
        <taxon>Streptophyta</taxon>
        <taxon>Embryophyta</taxon>
        <taxon>Tracheophyta</taxon>
        <taxon>Spermatophyta</taxon>
        <taxon>Magnoliopsida</taxon>
        <taxon>Liliopsida</taxon>
        <taxon>Zosteraceae</taxon>
        <taxon>Zostera</taxon>
    </lineage>
</organism>
<evidence type="ECO:0000313" key="13">
    <source>
        <dbReference type="Proteomes" id="UP000036987"/>
    </source>
</evidence>
<feature type="domain" description="Chalcone/stilbene synthase N-terminal" evidence="10">
    <location>
        <begin position="8"/>
        <end position="231"/>
    </location>
</feature>
<feature type="active site" description="Acyl-thioester intermediate" evidence="8">
    <location>
        <position position="166"/>
    </location>
</feature>
<dbReference type="SUPFAM" id="SSF53901">
    <property type="entry name" value="Thiolase-like"/>
    <property type="match status" value="2"/>
</dbReference>
<evidence type="ECO:0000259" key="11">
    <source>
        <dbReference type="Pfam" id="PF02797"/>
    </source>
</evidence>
<dbReference type="EMBL" id="LFYR01001622">
    <property type="protein sequence ID" value="KMZ60472.1"/>
    <property type="molecule type" value="Genomic_DNA"/>
</dbReference>
<comment type="pathway">
    <text evidence="2">Secondary metabolite biosynthesis; flavonoid biosynthesis.</text>
</comment>
<comment type="similarity">
    <text evidence="3 9">Belongs to the thiolase-like superfamily. Chalcone/stilbene synthases family.</text>
</comment>
<dbReference type="AlphaFoldDB" id="A0A0K9NWQ5"/>
<comment type="function">
    <text evidence="1">The primary product of this enzyme is 4,2',4',6'-tetrahydroxychalcone (also termed naringenin-chalcone or chalcone) which can under specific conditions spontaneously isomerize into naringenin.</text>
</comment>
<proteinExistence type="inferred from homology"/>
<dbReference type="InterPro" id="IPR001099">
    <property type="entry name" value="Chalcone/stilbene_synt_N"/>
</dbReference>
<keyword evidence="13" id="KW-1185">Reference proteome</keyword>
<dbReference type="CDD" id="cd00831">
    <property type="entry name" value="CHS_like"/>
    <property type="match status" value="1"/>
</dbReference>
<keyword evidence="6" id="KW-0284">Flavonoid biosynthesis</keyword>
<dbReference type="InterPro" id="IPR016039">
    <property type="entry name" value="Thiolase-like"/>
</dbReference>
<dbReference type="Proteomes" id="UP000036987">
    <property type="component" value="Unassembled WGS sequence"/>
</dbReference>
<dbReference type="STRING" id="29655.A0A0K9NWQ5"/>
<dbReference type="InterPro" id="IPR012328">
    <property type="entry name" value="Chalcone/stilbene_synt_C"/>
</dbReference>
<feature type="domain" description="Chalcone/stilbene synthase C-terminal" evidence="11">
    <location>
        <begin position="241"/>
        <end position="391"/>
    </location>
</feature>
<evidence type="ECO:0000256" key="7">
    <source>
        <dbReference type="ARBA" id="ARBA00023315"/>
    </source>
</evidence>
<accession>A0A0K9NWQ5</accession>
<evidence type="ECO:0000256" key="2">
    <source>
        <dbReference type="ARBA" id="ARBA00004966"/>
    </source>
</evidence>
<protein>
    <recommendedName>
        <fullName evidence="4">chalcone synthase</fullName>
        <ecNumber evidence="4">2.3.1.74</ecNumber>
    </recommendedName>
</protein>
<gene>
    <name evidence="12" type="ORF">ZOSMA_59G00320</name>
</gene>
<reference evidence="13" key="1">
    <citation type="journal article" date="2016" name="Nature">
        <title>The genome of the seagrass Zostera marina reveals angiosperm adaptation to the sea.</title>
        <authorList>
            <person name="Olsen J.L."/>
            <person name="Rouze P."/>
            <person name="Verhelst B."/>
            <person name="Lin Y.-C."/>
            <person name="Bayer T."/>
            <person name="Collen J."/>
            <person name="Dattolo E."/>
            <person name="De Paoli E."/>
            <person name="Dittami S."/>
            <person name="Maumus F."/>
            <person name="Michel G."/>
            <person name="Kersting A."/>
            <person name="Lauritano C."/>
            <person name="Lohaus R."/>
            <person name="Toepel M."/>
            <person name="Tonon T."/>
            <person name="Vanneste K."/>
            <person name="Amirebrahimi M."/>
            <person name="Brakel J."/>
            <person name="Bostroem C."/>
            <person name="Chovatia M."/>
            <person name="Grimwood J."/>
            <person name="Jenkins J.W."/>
            <person name="Jueterbock A."/>
            <person name="Mraz A."/>
            <person name="Stam W.T."/>
            <person name="Tice H."/>
            <person name="Bornberg-Bauer E."/>
            <person name="Green P.J."/>
            <person name="Pearson G.A."/>
            <person name="Procaccini G."/>
            <person name="Duarte C.M."/>
            <person name="Schmutz J."/>
            <person name="Reusch T.B.H."/>
            <person name="Van de Peer Y."/>
        </authorList>
    </citation>
    <scope>NUCLEOTIDE SEQUENCE [LARGE SCALE GENOMIC DNA]</scope>
    <source>
        <strain evidence="13">cv. Finnish</strain>
    </source>
</reference>
<evidence type="ECO:0000256" key="4">
    <source>
        <dbReference type="ARBA" id="ARBA00012975"/>
    </source>
</evidence>
<dbReference type="InterPro" id="IPR011141">
    <property type="entry name" value="Polyketide_synthase_type-III"/>
</dbReference>
<evidence type="ECO:0000259" key="10">
    <source>
        <dbReference type="Pfam" id="PF00195"/>
    </source>
</evidence>
<keyword evidence="5 9" id="KW-0808">Transferase</keyword>
<dbReference type="Pfam" id="PF00195">
    <property type="entry name" value="Chal_sti_synt_N"/>
    <property type="match status" value="1"/>
</dbReference>
<name>A0A0K9NWQ5_ZOSMR</name>
<dbReference type="FunFam" id="3.40.47.10:FF:000025">
    <property type="entry name" value="Chalcone synthase 2"/>
    <property type="match status" value="1"/>
</dbReference>
<evidence type="ECO:0000256" key="5">
    <source>
        <dbReference type="ARBA" id="ARBA00022679"/>
    </source>
</evidence>
<comment type="caution">
    <text evidence="12">The sequence shown here is derived from an EMBL/GenBank/DDBJ whole genome shotgun (WGS) entry which is preliminary data.</text>
</comment>
<evidence type="ECO:0000256" key="9">
    <source>
        <dbReference type="RuleBase" id="RU003633"/>
    </source>
</evidence>
<dbReference type="PANTHER" id="PTHR11877:SF14">
    <property type="entry name" value="CHALCONE SYNTHASE"/>
    <property type="match status" value="1"/>
</dbReference>
<keyword evidence="7 9" id="KW-0012">Acyltransferase</keyword>
<evidence type="ECO:0000313" key="12">
    <source>
        <dbReference type="EMBL" id="KMZ60472.1"/>
    </source>
</evidence>
<dbReference type="GO" id="GO:0016210">
    <property type="term" value="F:naringenin-chalcone synthase activity"/>
    <property type="evidence" value="ECO:0007669"/>
    <property type="project" value="UniProtKB-EC"/>
</dbReference>